<dbReference type="Pfam" id="PF13540">
    <property type="entry name" value="RCC1_2"/>
    <property type="match status" value="1"/>
</dbReference>
<dbReference type="Pfam" id="PF07714">
    <property type="entry name" value="PK_Tyr_Ser-Thr"/>
    <property type="match status" value="1"/>
</dbReference>
<dbReference type="AlphaFoldDB" id="A0AAW2YUV1"/>
<evidence type="ECO:0000256" key="3">
    <source>
        <dbReference type="PROSITE-ProRule" id="PRU00076"/>
    </source>
</evidence>
<organism evidence="8 9">
    <name type="scientific">Acrasis kona</name>
    <dbReference type="NCBI Taxonomy" id="1008807"/>
    <lineage>
        <taxon>Eukaryota</taxon>
        <taxon>Discoba</taxon>
        <taxon>Heterolobosea</taxon>
        <taxon>Tetramitia</taxon>
        <taxon>Eutetramitia</taxon>
        <taxon>Acrasidae</taxon>
        <taxon>Acrasis</taxon>
    </lineage>
</organism>
<evidence type="ECO:0000256" key="1">
    <source>
        <dbReference type="ARBA" id="ARBA00022741"/>
    </source>
</evidence>
<dbReference type="PROSITE" id="PS00108">
    <property type="entry name" value="PROTEIN_KINASE_ST"/>
    <property type="match status" value="1"/>
</dbReference>
<dbReference type="Gene3D" id="2.10.25.10">
    <property type="entry name" value="Laminin"/>
    <property type="match status" value="1"/>
</dbReference>
<sequence length="1034" mass="115525">MGIGTVGGSGGIHHKIKILIPSVDSIVSTFSKTAAISSEKILFMWGNNKNGRKELSETLSKPTITTDLINVTHVLVHEEYPYGSGICAVTNEKQMYMWGSLTKYSSPTLVHTFINNIISCVKISESFYFLMSNGHVEYFDKNYSIVQLNSTMLFDRIFTVQDEIVLLSNDQKLYFLQQDNSLKLFINESVLDFNVDLIGTASRYCLIVTADKSLFDCTNHYTQFKRGSSSNIEYLTDNVTQIVSSYYDLETGSTSIYVVKSGNLYLNLASANVPWMDVSSNFQDSTKLSTFISSSSYIPYPDAKITTTYQMSYANNTFNSSVAIKRSCDSYNALLVNGSVVSLNEEQKLFDNVLDYDCQSNMHIAFFYNGDIKLYKQRSINKTITIRNEVPKYVCAGQNHMAVLTEKGKIYSTGDNTYGQFGDGTTINNLDTLVPTASSFLKFTSMRCGRSSMTALSDDGNIYLWGSPLGHVDFLRSSVPITVPLQIRALGNAKFSSVSIGNRHLLGVSLDKKKVYMYGKNHKSSFGNSVDEYKELTPIDNIPENRTIIEASAVGFYSYLEMSCSDGQYGDQCEKYNCFGVKSTSNYTCNGKGRCVSPNTCVCFVDYTLSDGKCVTTCYGTNEYSEDVCSGRGECISKDNCICKEGFGGKRCRNNICFGLLSSDSGVCNTHGSCVGPNVCQCESIYFGTRCNIHIVVLIIPPIVAILLIILTIVSPFIIKRIVKFKKDYDSTRMRFKDVEMELLLKNKKLDTIEANYYIDPDHLEFDRRMGGGSYADVFKGTYKGAPVAIKLMKKSIGEEIDEELEKEITILKSSHHPNIVQLVGLAKTSNNMMIVTDFMEGGSLDQYIKSKSKLEISFTKKVKLLADVASGMTRLHSFDPPLVHRDLKPANILIDAGATLAKVCDFGVSNFLQTEDDINYNTGTDGYQPPEVLSGFNSDSSWDVYSFAIVMYEVLHETSAYSHINKFQIHEQVKRGCRPDVDQSKVTTHAHQKYVDLMSLCWSHHSQERPIFEQIGKELRIILNQAHISQSLI</sequence>
<dbReference type="GO" id="GO:0004674">
    <property type="term" value="F:protein serine/threonine kinase activity"/>
    <property type="evidence" value="ECO:0007669"/>
    <property type="project" value="TreeGrafter"/>
</dbReference>
<feature type="repeat" description="RCC1" evidence="4">
    <location>
        <begin position="408"/>
        <end position="459"/>
    </location>
</feature>
<evidence type="ECO:0000259" key="7">
    <source>
        <dbReference type="PROSITE" id="PS50026"/>
    </source>
</evidence>
<accession>A0AAW2YUV1</accession>
<keyword evidence="9" id="KW-1185">Reference proteome</keyword>
<keyword evidence="2" id="KW-0067">ATP-binding</keyword>
<dbReference type="PROSITE" id="PS50011">
    <property type="entry name" value="PROTEIN_KINASE_DOM"/>
    <property type="match status" value="1"/>
</dbReference>
<dbReference type="Proteomes" id="UP001431209">
    <property type="component" value="Unassembled WGS sequence"/>
</dbReference>
<dbReference type="GO" id="GO:0005524">
    <property type="term" value="F:ATP binding"/>
    <property type="evidence" value="ECO:0007669"/>
    <property type="project" value="UniProtKB-KW"/>
</dbReference>
<dbReference type="InterPro" id="IPR011009">
    <property type="entry name" value="Kinase-like_dom_sf"/>
</dbReference>
<dbReference type="SMART" id="SM00220">
    <property type="entry name" value="S_TKc"/>
    <property type="match status" value="1"/>
</dbReference>
<dbReference type="InterPro" id="IPR009091">
    <property type="entry name" value="RCC1/BLIP-II"/>
</dbReference>
<keyword evidence="5" id="KW-0472">Membrane</keyword>
<keyword evidence="3" id="KW-1015">Disulfide bond</keyword>
<dbReference type="PANTHER" id="PTHR44329:SF298">
    <property type="entry name" value="MIXED LINEAGE KINASE DOMAIN-LIKE PROTEIN"/>
    <property type="match status" value="1"/>
</dbReference>
<dbReference type="InterPro" id="IPR000719">
    <property type="entry name" value="Prot_kinase_dom"/>
</dbReference>
<dbReference type="PROSITE" id="PS50026">
    <property type="entry name" value="EGF_3"/>
    <property type="match status" value="1"/>
</dbReference>
<evidence type="ECO:0000313" key="9">
    <source>
        <dbReference type="Proteomes" id="UP001431209"/>
    </source>
</evidence>
<dbReference type="InterPro" id="IPR000742">
    <property type="entry name" value="EGF"/>
</dbReference>
<keyword evidence="3" id="KW-0245">EGF-like domain</keyword>
<protein>
    <submittedName>
        <fullName evidence="8">Uncharacterized protein</fullName>
    </submittedName>
</protein>
<dbReference type="InterPro" id="IPR008271">
    <property type="entry name" value="Ser/Thr_kinase_AS"/>
</dbReference>
<feature type="disulfide bond" evidence="3">
    <location>
        <begin position="643"/>
        <end position="652"/>
    </location>
</feature>
<keyword evidence="1" id="KW-0547">Nucleotide-binding</keyword>
<reference evidence="8 9" key="1">
    <citation type="submission" date="2024-03" db="EMBL/GenBank/DDBJ databases">
        <title>The Acrasis kona genome and developmental transcriptomes reveal deep origins of eukaryotic multicellular pathways.</title>
        <authorList>
            <person name="Sheikh S."/>
            <person name="Fu C.-J."/>
            <person name="Brown M.W."/>
            <person name="Baldauf S.L."/>
        </authorList>
    </citation>
    <scope>NUCLEOTIDE SEQUENCE [LARGE SCALE GENOMIC DNA]</scope>
    <source>
        <strain evidence="8 9">ATCC MYA-3509</strain>
    </source>
</reference>
<evidence type="ECO:0000256" key="5">
    <source>
        <dbReference type="SAM" id="Phobius"/>
    </source>
</evidence>
<dbReference type="SUPFAM" id="SSF56112">
    <property type="entry name" value="Protein kinase-like (PK-like)"/>
    <property type="match status" value="1"/>
</dbReference>
<proteinExistence type="predicted"/>
<evidence type="ECO:0000256" key="2">
    <source>
        <dbReference type="ARBA" id="ARBA00022840"/>
    </source>
</evidence>
<dbReference type="InterPro" id="IPR000408">
    <property type="entry name" value="Reg_chr_condens"/>
</dbReference>
<dbReference type="PROSITE" id="PS00022">
    <property type="entry name" value="EGF_1"/>
    <property type="match status" value="1"/>
</dbReference>
<evidence type="ECO:0000259" key="6">
    <source>
        <dbReference type="PROSITE" id="PS50011"/>
    </source>
</evidence>
<comment type="caution">
    <text evidence="3">Lacks conserved residue(s) required for the propagation of feature annotation.</text>
</comment>
<dbReference type="EMBL" id="JAOPGA020000683">
    <property type="protein sequence ID" value="KAL0480721.1"/>
    <property type="molecule type" value="Genomic_DNA"/>
</dbReference>
<dbReference type="Gene3D" id="1.10.510.10">
    <property type="entry name" value="Transferase(Phosphotransferase) domain 1"/>
    <property type="match status" value="1"/>
</dbReference>
<comment type="caution">
    <text evidence="8">The sequence shown here is derived from an EMBL/GenBank/DDBJ whole genome shotgun (WGS) entry which is preliminary data.</text>
</comment>
<name>A0AAW2YUV1_9EUKA</name>
<dbReference type="InterPro" id="IPR051681">
    <property type="entry name" value="Ser/Thr_Kinases-Pseudokinases"/>
</dbReference>
<evidence type="ECO:0000313" key="8">
    <source>
        <dbReference type="EMBL" id="KAL0480721.1"/>
    </source>
</evidence>
<feature type="transmembrane region" description="Helical" evidence="5">
    <location>
        <begin position="693"/>
        <end position="719"/>
    </location>
</feature>
<gene>
    <name evidence="8" type="ORF">AKO1_007024</name>
</gene>
<feature type="domain" description="EGF-like" evidence="7">
    <location>
        <begin position="620"/>
        <end position="653"/>
    </location>
</feature>
<dbReference type="PANTHER" id="PTHR44329">
    <property type="entry name" value="SERINE/THREONINE-PROTEIN KINASE TNNI3K-RELATED"/>
    <property type="match status" value="1"/>
</dbReference>
<dbReference type="PROSITE" id="PS50012">
    <property type="entry name" value="RCC1_3"/>
    <property type="match status" value="1"/>
</dbReference>
<dbReference type="InterPro" id="IPR001245">
    <property type="entry name" value="Ser-Thr/Tyr_kinase_cat_dom"/>
</dbReference>
<dbReference type="Gene3D" id="2.130.10.30">
    <property type="entry name" value="Regulator of chromosome condensation 1/beta-lactamase-inhibitor protein II"/>
    <property type="match status" value="2"/>
</dbReference>
<evidence type="ECO:0000256" key="4">
    <source>
        <dbReference type="PROSITE-ProRule" id="PRU00235"/>
    </source>
</evidence>
<feature type="domain" description="Protein kinase" evidence="6">
    <location>
        <begin position="764"/>
        <end position="1024"/>
    </location>
</feature>
<dbReference type="PROSITE" id="PS01186">
    <property type="entry name" value="EGF_2"/>
    <property type="match status" value="1"/>
</dbReference>
<keyword evidence="5" id="KW-0812">Transmembrane</keyword>
<keyword evidence="5" id="KW-1133">Transmembrane helix</keyword>
<dbReference type="SUPFAM" id="SSF50985">
    <property type="entry name" value="RCC1/BLIP-II"/>
    <property type="match status" value="1"/>
</dbReference>